<dbReference type="EMBL" id="HACM01010679">
    <property type="protein sequence ID" value="CRZ11121.1"/>
    <property type="molecule type" value="Transcribed_RNA"/>
</dbReference>
<organism evidence="1">
    <name type="scientific">Spongospora subterranea</name>
    <dbReference type="NCBI Taxonomy" id="70186"/>
    <lineage>
        <taxon>Eukaryota</taxon>
        <taxon>Sar</taxon>
        <taxon>Rhizaria</taxon>
        <taxon>Endomyxa</taxon>
        <taxon>Phytomyxea</taxon>
        <taxon>Plasmodiophorida</taxon>
        <taxon>Plasmodiophoridae</taxon>
        <taxon>Spongospora</taxon>
    </lineage>
</organism>
<evidence type="ECO:0000313" key="1">
    <source>
        <dbReference type="EMBL" id="CRZ05494.1"/>
    </source>
</evidence>
<dbReference type="EMBL" id="HACM01005052">
    <property type="protein sequence ID" value="CRZ05494.1"/>
    <property type="molecule type" value="Transcribed_RNA"/>
</dbReference>
<sequence>MDQSDLDELMSHSFFAATPHPPLDSGSLFSLIQEMGLTAFEARSHAENMVKFVAKPGNDCVEQKCHESIKILVSILAFIEQFIDYQQRRLGIVINSRIVDVVYTCVCYLNNFPVEITIESVISSPIDENPLFGWYDATTSFPDFSHAIDRCTSPN</sequence>
<accession>A0A0H5RAK7</accession>
<protein>
    <submittedName>
        <fullName evidence="1">Uncharacterized protein</fullName>
    </submittedName>
</protein>
<name>A0A0H5RAK7_9EUKA</name>
<dbReference type="AlphaFoldDB" id="A0A0H5RAK7"/>
<reference evidence="1" key="1">
    <citation type="submission" date="2015-04" db="EMBL/GenBank/DDBJ databases">
        <title>The genome sequence of the plant pathogenic Rhizarian Plasmodiophora brassicae reveals insights in its biotrophic life cycle and the origin of chitin synthesis.</title>
        <authorList>
            <person name="Schwelm A."/>
            <person name="Fogelqvist J."/>
            <person name="Knaust A."/>
            <person name="Julke S."/>
            <person name="Lilja T."/>
            <person name="Dhandapani V."/>
            <person name="Bonilla-Rosso G."/>
            <person name="Karlsson M."/>
            <person name="Shevchenko A."/>
            <person name="Choi S.R."/>
            <person name="Kim H.G."/>
            <person name="Park J.Y."/>
            <person name="Lim Y.P."/>
            <person name="Ludwig-Muller J."/>
            <person name="Dixelius C."/>
        </authorList>
    </citation>
    <scope>NUCLEOTIDE SEQUENCE</scope>
    <source>
        <tissue evidence="1">Potato root galls</tissue>
    </source>
</reference>
<proteinExistence type="predicted"/>